<organism evidence="3">
    <name type="scientific">marine sediment metagenome</name>
    <dbReference type="NCBI Taxonomy" id="412755"/>
    <lineage>
        <taxon>unclassified sequences</taxon>
        <taxon>metagenomes</taxon>
        <taxon>ecological metagenomes</taxon>
    </lineage>
</organism>
<dbReference type="PANTHER" id="PTHR36565">
    <property type="entry name" value="UPF0332 PROTEIN TM_1000"/>
    <property type="match status" value="1"/>
</dbReference>
<sequence>MSKIEIKPLVKKARKFISTSKLLLNHEDFDSSVSRTYYAMFYIVEALLLSKNLKFKSHRGVISGFGQHFINTNIFPKIMSDRLRNAIG</sequence>
<dbReference type="InterPro" id="IPR007842">
    <property type="entry name" value="HEPN_dom"/>
</dbReference>
<protein>
    <recommendedName>
        <fullName evidence="2">HEPN domain-containing protein</fullName>
    </recommendedName>
</protein>
<comment type="similarity">
    <text evidence="1">Belongs to the UPF0332 family.</text>
</comment>
<dbReference type="Gene3D" id="1.20.120.330">
    <property type="entry name" value="Nucleotidyltransferases domain 2"/>
    <property type="match status" value="1"/>
</dbReference>
<dbReference type="InterPro" id="IPR052226">
    <property type="entry name" value="UPF0332_toxin"/>
</dbReference>
<feature type="domain" description="HEPN" evidence="2">
    <location>
        <begin position="9"/>
        <end position="74"/>
    </location>
</feature>
<proteinExistence type="inferred from homology"/>
<dbReference type="AlphaFoldDB" id="A0A0F9Q704"/>
<dbReference type="Pfam" id="PF05168">
    <property type="entry name" value="HEPN"/>
    <property type="match status" value="1"/>
</dbReference>
<dbReference type="EMBL" id="LAZR01004391">
    <property type="protein sequence ID" value="KKN09026.1"/>
    <property type="molecule type" value="Genomic_DNA"/>
</dbReference>
<accession>A0A0F9Q704</accession>
<gene>
    <name evidence="3" type="ORF">LCGC14_1050730</name>
</gene>
<comment type="caution">
    <text evidence="3">The sequence shown here is derived from an EMBL/GenBank/DDBJ whole genome shotgun (WGS) entry which is preliminary data.</text>
</comment>
<evidence type="ECO:0000313" key="3">
    <source>
        <dbReference type="EMBL" id="KKN09026.1"/>
    </source>
</evidence>
<dbReference type="PANTHER" id="PTHR36565:SF1">
    <property type="entry name" value="UPF0332 PROTEIN TM_1000"/>
    <property type="match status" value="1"/>
</dbReference>
<reference evidence="3" key="1">
    <citation type="journal article" date="2015" name="Nature">
        <title>Complex archaea that bridge the gap between prokaryotes and eukaryotes.</title>
        <authorList>
            <person name="Spang A."/>
            <person name="Saw J.H."/>
            <person name="Jorgensen S.L."/>
            <person name="Zaremba-Niedzwiedzka K."/>
            <person name="Martijn J."/>
            <person name="Lind A.E."/>
            <person name="van Eijk R."/>
            <person name="Schleper C."/>
            <person name="Guy L."/>
            <person name="Ettema T.J."/>
        </authorList>
    </citation>
    <scope>NUCLEOTIDE SEQUENCE</scope>
</reference>
<evidence type="ECO:0000259" key="2">
    <source>
        <dbReference type="Pfam" id="PF05168"/>
    </source>
</evidence>
<evidence type="ECO:0000256" key="1">
    <source>
        <dbReference type="ARBA" id="ARBA00038248"/>
    </source>
</evidence>
<name>A0A0F9Q704_9ZZZZ</name>